<gene>
    <name evidence="2" type="ORF">BLNAU_2014</name>
</gene>
<dbReference type="EMBL" id="JARBJD010000008">
    <property type="protein sequence ID" value="KAK2962991.1"/>
    <property type="molecule type" value="Genomic_DNA"/>
</dbReference>
<protein>
    <submittedName>
        <fullName evidence="2">Uncharacterized protein</fullName>
    </submittedName>
</protein>
<evidence type="ECO:0000256" key="1">
    <source>
        <dbReference type="SAM" id="MobiDB-lite"/>
    </source>
</evidence>
<feature type="region of interest" description="Disordered" evidence="1">
    <location>
        <begin position="251"/>
        <end position="273"/>
    </location>
</feature>
<proteinExistence type="predicted"/>
<feature type="compositionally biased region" description="Basic and acidic residues" evidence="1">
    <location>
        <begin position="251"/>
        <end position="264"/>
    </location>
</feature>
<sequence>MDASSTAWEAEVAQLGSASSSIVLSHNPSISIPFELLHIISSHLPTLFPHIPFFETERIIFGMGLCFVMGASGTVGIIMPNGDVSVFNVYEWMKLNECGESTARPRWYVPIIPEEAVNEENRMIKECFEVMVFLTEIVMDSSEEMVGKDDEAPRPLHSENSNELSSTQRIKLTKTIHALPSRFSCYASSLVAPQSPNGHINPGSDRVPSHHPHYLDDLGDKIGSYMMLFTESDMRKVREYSYALEKGDDKVNKTRQNEDGKEAVTRPSLARQARAQHRPSLPLQDLVVLSFHVFFSFCQLIETETRQLWETVMTIRTRFDDVVEILCKAGRQASHHMGEAKSLADELDTVIGAMIVNLNCTNCLQLMNDLPFLLLLSFTHSLDPFSFHRSISSAISLSIPSPMHF</sequence>
<feature type="region of interest" description="Disordered" evidence="1">
    <location>
        <begin position="144"/>
        <end position="168"/>
    </location>
</feature>
<feature type="compositionally biased region" description="Polar residues" evidence="1">
    <location>
        <begin position="158"/>
        <end position="168"/>
    </location>
</feature>
<organism evidence="2 3">
    <name type="scientific">Blattamonas nauphoetae</name>
    <dbReference type="NCBI Taxonomy" id="2049346"/>
    <lineage>
        <taxon>Eukaryota</taxon>
        <taxon>Metamonada</taxon>
        <taxon>Preaxostyla</taxon>
        <taxon>Oxymonadida</taxon>
        <taxon>Blattamonas</taxon>
    </lineage>
</organism>
<comment type="caution">
    <text evidence="2">The sequence shown here is derived from an EMBL/GenBank/DDBJ whole genome shotgun (WGS) entry which is preliminary data.</text>
</comment>
<name>A0ABQ9YH50_9EUKA</name>
<dbReference type="Proteomes" id="UP001281761">
    <property type="component" value="Unassembled WGS sequence"/>
</dbReference>
<feature type="compositionally biased region" description="Basic and acidic residues" evidence="1">
    <location>
        <begin position="145"/>
        <end position="157"/>
    </location>
</feature>
<evidence type="ECO:0000313" key="3">
    <source>
        <dbReference type="Proteomes" id="UP001281761"/>
    </source>
</evidence>
<keyword evidence="3" id="KW-1185">Reference proteome</keyword>
<evidence type="ECO:0000313" key="2">
    <source>
        <dbReference type="EMBL" id="KAK2962991.1"/>
    </source>
</evidence>
<reference evidence="2 3" key="1">
    <citation type="journal article" date="2022" name="bioRxiv">
        <title>Genomics of Preaxostyla Flagellates Illuminates Evolutionary Transitions and the Path Towards Mitochondrial Loss.</title>
        <authorList>
            <person name="Novak L.V.F."/>
            <person name="Treitli S.C."/>
            <person name="Pyrih J."/>
            <person name="Halakuc P."/>
            <person name="Pipaliya S.V."/>
            <person name="Vacek V."/>
            <person name="Brzon O."/>
            <person name="Soukal P."/>
            <person name="Eme L."/>
            <person name="Dacks J.B."/>
            <person name="Karnkowska A."/>
            <person name="Elias M."/>
            <person name="Hampl V."/>
        </authorList>
    </citation>
    <scope>NUCLEOTIDE SEQUENCE [LARGE SCALE GENOMIC DNA]</scope>
    <source>
        <strain evidence="2">NAU3</strain>
        <tissue evidence="2">Gut</tissue>
    </source>
</reference>
<accession>A0ABQ9YH50</accession>